<accession>A0A0F9S4A8</accession>
<protein>
    <submittedName>
        <fullName evidence="1">Uncharacterized protein</fullName>
    </submittedName>
</protein>
<reference evidence="1" key="1">
    <citation type="journal article" date="2015" name="Nature">
        <title>Complex archaea that bridge the gap between prokaryotes and eukaryotes.</title>
        <authorList>
            <person name="Spang A."/>
            <person name="Saw J.H."/>
            <person name="Jorgensen S.L."/>
            <person name="Zaremba-Niedzwiedzka K."/>
            <person name="Martijn J."/>
            <person name="Lind A.E."/>
            <person name="van Eijk R."/>
            <person name="Schleper C."/>
            <person name="Guy L."/>
            <person name="Ettema T.J."/>
        </authorList>
    </citation>
    <scope>NUCLEOTIDE SEQUENCE</scope>
</reference>
<comment type="caution">
    <text evidence="1">The sequence shown here is derived from an EMBL/GenBank/DDBJ whole genome shotgun (WGS) entry which is preliminary data.</text>
</comment>
<name>A0A0F9S4A8_9ZZZZ</name>
<dbReference type="AlphaFoldDB" id="A0A0F9S4A8"/>
<gene>
    <name evidence="1" type="ORF">LCGC14_0819900</name>
</gene>
<organism evidence="1">
    <name type="scientific">marine sediment metagenome</name>
    <dbReference type="NCBI Taxonomy" id="412755"/>
    <lineage>
        <taxon>unclassified sequences</taxon>
        <taxon>metagenomes</taxon>
        <taxon>ecological metagenomes</taxon>
    </lineage>
</organism>
<evidence type="ECO:0000313" key="1">
    <source>
        <dbReference type="EMBL" id="KKN31866.1"/>
    </source>
</evidence>
<sequence length="66" mass="7633">MRGDAMADELYGVTKKAWKDYEYIRQGARINMNSSYVHALAGITREQHGAILKHYSEMAEKWKDTP</sequence>
<proteinExistence type="predicted"/>
<dbReference type="EMBL" id="LAZR01002298">
    <property type="protein sequence ID" value="KKN31866.1"/>
    <property type="molecule type" value="Genomic_DNA"/>
</dbReference>